<evidence type="ECO:0000259" key="1">
    <source>
        <dbReference type="Pfam" id="PF22738"/>
    </source>
</evidence>
<dbReference type="SUPFAM" id="SSF52540">
    <property type="entry name" value="P-loop containing nucleoside triphosphate hydrolases"/>
    <property type="match status" value="1"/>
</dbReference>
<dbReference type="RefSeq" id="WP_379794078.1">
    <property type="nucleotide sequence ID" value="NZ_JBHLUD010000004.1"/>
</dbReference>
<dbReference type="InterPro" id="IPR054567">
    <property type="entry name" value="NNH7"/>
</dbReference>
<feature type="domain" description="NACHT N-terminal Helical" evidence="1">
    <location>
        <begin position="3"/>
        <end position="219"/>
    </location>
</feature>
<proteinExistence type="predicted"/>
<name>A0ABV6MSD7_9PSEU</name>
<dbReference type="Proteomes" id="UP001589810">
    <property type="component" value="Unassembled WGS sequence"/>
</dbReference>
<dbReference type="Gene3D" id="3.40.50.300">
    <property type="entry name" value="P-loop containing nucleotide triphosphate hydrolases"/>
    <property type="match status" value="1"/>
</dbReference>
<evidence type="ECO:0000313" key="2">
    <source>
        <dbReference type="EMBL" id="MFC0543214.1"/>
    </source>
</evidence>
<dbReference type="InterPro" id="IPR027417">
    <property type="entry name" value="P-loop_NTPase"/>
</dbReference>
<reference evidence="2 3" key="1">
    <citation type="submission" date="2024-09" db="EMBL/GenBank/DDBJ databases">
        <authorList>
            <person name="Sun Q."/>
            <person name="Mori K."/>
        </authorList>
    </citation>
    <scope>NUCLEOTIDE SEQUENCE [LARGE SCALE GENOMIC DNA]</scope>
    <source>
        <strain evidence="2 3">TBRC 1432</strain>
    </source>
</reference>
<gene>
    <name evidence="2" type="ORF">ACFFH7_17060</name>
</gene>
<dbReference type="EMBL" id="JBHLUD010000004">
    <property type="protein sequence ID" value="MFC0543214.1"/>
    <property type="molecule type" value="Genomic_DNA"/>
</dbReference>
<accession>A0ABV6MSD7</accession>
<sequence>MARGLSYRDAAVLLGGGPETKVVAALDKLLGGALLVATAGGSGFALSLFDAKAELFKLCTDLIGGLGERVRGLNRYDRTRRLEAAHAVAVLAAFFEVAAELKMPRTLLPTKSEQLALVDARADKGLAAALVEFMPPLPSPHVPHEQLAADLRGCYAELTNVLARFESGLAAWVRLSRAEIDLHDRELATVPDRAVQRYEVLFRRLALEFPEFGYWATMLDHQATRAEVRTALAGLADSLAQLRIGRDPAGVRIDLTAKYQAVLRRPALTFGDGELSAPTIERCYVNPHFRVGQPRLDEITRTDWWESQPLRTDLQDLLVGHLTSPLATEAPLVVLGHPGAGKSLLTHMLAARLPASDFLAVRVPLRDVPADADLQTQIELSIRADTGTDVNWPALASTAGDALPVILLDGFDELLQATGQSQSNYLELITAFQQREADLGRPVAVLVTSRLTVADRARPVPGVVTLLLEPFDDSQVALWLAAWNQCNAAVLSSRGLLPLTAETALCYRNVAQQPLLLLLLALYDADSNALHDETRRLGEAEVYEKLLTGFTRREVLKSGQSLTDNQISAAVAQEMLQLSVVAFAMFNRNQLWVTESELDADLRVLLGQPHSPDQLHLTAAELLVGRFYFVHVAQAVHDQKRLKTYEFLHATFGEFLVARLVVRELDNLLAASRLPTTWGRPRPQDDAFLYTLLSFAPLTTRLTVVEFTHSMIKPRPDRDRLGALLLDLFRTSLHARHHTPLDEYRPLRMTVPARAATYSANLFLLISLAQREISSTELFPDRADHAIEWTSVAQLWQSQLRSEGWRNLAARFAVVRTWDDSGRVIRITPPNNGLANIDPKWTYGYPPEPAESWHAFYIPDDWRLFAETGFAGGRLSEVATHTLEPFRDALGTMLTSFHDMRGQGMVSAARALISLWLASTLGTDSARLAEEYETCLRIATRGFAPEDKENRGTFRELVLRQLNADFGELPEGWLRAALDVIESEPMADDKDGKRYLDQVRKSFDLG</sequence>
<organism evidence="2 3">
    <name type="scientific">Kutzneria chonburiensis</name>
    <dbReference type="NCBI Taxonomy" id="1483604"/>
    <lineage>
        <taxon>Bacteria</taxon>
        <taxon>Bacillati</taxon>
        <taxon>Actinomycetota</taxon>
        <taxon>Actinomycetes</taxon>
        <taxon>Pseudonocardiales</taxon>
        <taxon>Pseudonocardiaceae</taxon>
        <taxon>Kutzneria</taxon>
    </lineage>
</organism>
<keyword evidence="3" id="KW-1185">Reference proteome</keyword>
<comment type="caution">
    <text evidence="2">The sequence shown here is derived from an EMBL/GenBank/DDBJ whole genome shotgun (WGS) entry which is preliminary data.</text>
</comment>
<dbReference type="Pfam" id="PF22738">
    <property type="entry name" value="NNH7"/>
    <property type="match status" value="1"/>
</dbReference>
<evidence type="ECO:0000313" key="3">
    <source>
        <dbReference type="Proteomes" id="UP001589810"/>
    </source>
</evidence>
<protein>
    <submittedName>
        <fullName evidence="2">NACHT domain-containing protein</fullName>
    </submittedName>
</protein>